<proteinExistence type="predicted"/>
<dbReference type="EMBL" id="JBHTJM010000001">
    <property type="protein sequence ID" value="MFD0962438.1"/>
    <property type="molecule type" value="Genomic_DNA"/>
</dbReference>
<dbReference type="EC" id="2.7.13.3" evidence="4"/>
<keyword evidence="4" id="KW-0808">Transferase</keyword>
<dbReference type="PANTHER" id="PTHR34220">
    <property type="entry name" value="SENSOR HISTIDINE KINASE YPDA"/>
    <property type="match status" value="1"/>
</dbReference>
<dbReference type="InterPro" id="IPR011044">
    <property type="entry name" value="Quino_amine_DH_bsu"/>
</dbReference>
<dbReference type="GO" id="GO:0004673">
    <property type="term" value="F:protein histidine kinase activity"/>
    <property type="evidence" value="ECO:0007669"/>
    <property type="project" value="UniProtKB-EC"/>
</dbReference>
<dbReference type="InterPro" id="IPR036890">
    <property type="entry name" value="HATPase_C_sf"/>
</dbReference>
<evidence type="ECO:0000313" key="5">
    <source>
        <dbReference type="Proteomes" id="UP001596997"/>
    </source>
</evidence>
<dbReference type="RefSeq" id="WP_377712103.1">
    <property type="nucleotide sequence ID" value="NZ_JBHTJM010000001.1"/>
</dbReference>
<keyword evidence="1" id="KW-0812">Transmembrane</keyword>
<gene>
    <name evidence="4" type="ORF">ACFQ1O_00295</name>
</gene>
<dbReference type="Proteomes" id="UP001596997">
    <property type="component" value="Unassembled WGS sequence"/>
</dbReference>
<evidence type="ECO:0000259" key="2">
    <source>
        <dbReference type="Pfam" id="PF06580"/>
    </source>
</evidence>
<feature type="domain" description="Two component regulator three Y" evidence="3">
    <location>
        <begin position="645"/>
        <end position="703"/>
    </location>
</feature>
<organism evidence="4 5">
    <name type="scientific">Pseudofulvibacter geojedonensis</name>
    <dbReference type="NCBI Taxonomy" id="1123758"/>
    <lineage>
        <taxon>Bacteria</taxon>
        <taxon>Pseudomonadati</taxon>
        <taxon>Bacteroidota</taxon>
        <taxon>Flavobacteriia</taxon>
        <taxon>Flavobacteriales</taxon>
        <taxon>Flavobacteriaceae</taxon>
        <taxon>Pseudofulvibacter</taxon>
    </lineage>
</organism>
<dbReference type="Pfam" id="PF06580">
    <property type="entry name" value="His_kinase"/>
    <property type="match status" value="1"/>
</dbReference>
<dbReference type="InterPro" id="IPR011110">
    <property type="entry name" value="Reg_prop"/>
</dbReference>
<keyword evidence="1" id="KW-1133">Transmembrane helix</keyword>
<dbReference type="SUPFAM" id="SSF50969">
    <property type="entry name" value="YVTN repeat-like/Quinoprotein amine dehydrogenase"/>
    <property type="match status" value="1"/>
</dbReference>
<protein>
    <submittedName>
        <fullName evidence="4">Sensor histidine kinase</fullName>
        <ecNumber evidence="4">2.7.13.3</ecNumber>
    </submittedName>
</protein>
<dbReference type="Gene3D" id="3.30.565.10">
    <property type="entry name" value="Histidine kinase-like ATPase, C-terminal domain"/>
    <property type="match status" value="1"/>
</dbReference>
<reference evidence="5" key="1">
    <citation type="journal article" date="2019" name="Int. J. Syst. Evol. Microbiol.">
        <title>The Global Catalogue of Microorganisms (GCM) 10K type strain sequencing project: providing services to taxonomists for standard genome sequencing and annotation.</title>
        <authorList>
            <consortium name="The Broad Institute Genomics Platform"/>
            <consortium name="The Broad Institute Genome Sequencing Center for Infectious Disease"/>
            <person name="Wu L."/>
            <person name="Ma J."/>
        </authorList>
    </citation>
    <scope>NUCLEOTIDE SEQUENCE [LARGE SCALE GENOMIC DNA]</scope>
    <source>
        <strain evidence="5">CCUG 62114</strain>
    </source>
</reference>
<dbReference type="InterPro" id="IPR010559">
    <property type="entry name" value="Sig_transdc_His_kin_internal"/>
</dbReference>
<keyword evidence="1" id="KW-0472">Membrane</keyword>
<dbReference type="PANTHER" id="PTHR34220:SF7">
    <property type="entry name" value="SENSOR HISTIDINE KINASE YPDA"/>
    <property type="match status" value="1"/>
</dbReference>
<evidence type="ECO:0000256" key="1">
    <source>
        <dbReference type="SAM" id="Phobius"/>
    </source>
</evidence>
<dbReference type="SUPFAM" id="SSF69322">
    <property type="entry name" value="Tricorn protease domain 2"/>
    <property type="match status" value="1"/>
</dbReference>
<feature type="transmembrane region" description="Helical" evidence="1">
    <location>
        <begin position="710"/>
        <end position="729"/>
    </location>
</feature>
<dbReference type="Gene3D" id="2.60.40.10">
    <property type="entry name" value="Immunoglobulins"/>
    <property type="match status" value="1"/>
</dbReference>
<dbReference type="Pfam" id="PF07495">
    <property type="entry name" value="Y_Y_Y"/>
    <property type="match status" value="1"/>
</dbReference>
<comment type="caution">
    <text evidence="4">The sequence shown here is derived from an EMBL/GenBank/DDBJ whole genome shotgun (WGS) entry which is preliminary data.</text>
</comment>
<dbReference type="InterPro" id="IPR015943">
    <property type="entry name" value="WD40/YVTN_repeat-like_dom_sf"/>
</dbReference>
<dbReference type="InterPro" id="IPR011123">
    <property type="entry name" value="Y_Y_Y"/>
</dbReference>
<dbReference type="Pfam" id="PF07494">
    <property type="entry name" value="Reg_prop"/>
    <property type="match status" value="1"/>
</dbReference>
<dbReference type="InterPro" id="IPR013783">
    <property type="entry name" value="Ig-like_fold"/>
</dbReference>
<dbReference type="InterPro" id="IPR050640">
    <property type="entry name" value="Bact_2-comp_sensor_kinase"/>
</dbReference>
<feature type="domain" description="Signal transduction histidine kinase internal region" evidence="2">
    <location>
        <begin position="757"/>
        <end position="836"/>
    </location>
</feature>
<evidence type="ECO:0000313" key="4">
    <source>
        <dbReference type="EMBL" id="MFD0962438.1"/>
    </source>
</evidence>
<accession>A0ABW3HY79</accession>
<keyword evidence="5" id="KW-1185">Reference proteome</keyword>
<sequence length="963" mass="111189">MQAQEPVFLHLTEKNGLPDKEFYSIVEDSKGFIWLAADKGLFKYDGKKFKQYTNQHQKGLSVFGVKQDEFNQIWCNNISGQFFYTKNNKLNLFIDLSSKLKGELADFAIGNHYLWVFSLSKVYQISLKSKEISTFLIGDKDLGNPFSDKKAIYFQSKDSVYRIDLGKSAKLHSLATHLPYRTKNNSAISQGKSIIFKQDSESFLVQSRMSKNIFFRFNISKNRFKKIKGLEAVADKRIYAIFSNNNEIWIGTNKGVWMYSYTNDKFQFKKQLFKEEDITRIVKDKDDNYWFTTLNSGIYIIPNINIEKSSILSENKNISSLDKVNDSTLIFGLTNGKIGVYDTKKNSSKIITLPTNDRVSSLIYHPSNKIIVSKDRSSYVVNIKNSKYTKVSDYQAVKSFLIDDNGNLVSTNYYSVKLVRESDIELDKNTLLTKRKIISTGKRTYTSLYDKQNKEVYVAYVDDLIVYDSVWNSKEIQYKNKPIYGKSITKTNDGTIWVATFKNGVLGIKNNTVLYHYNVHNGLTSNNIEKIKADKDILWIALENSIQSLNINTKQFKTLTKNEGVLSYDISGIEIVNDRIYFSSSEGLFSIDKEKSFKNYHPQVYFNQIQINEKDTSITSSYNLKFHQNSIKLGFNVNGLSYNTKGRYKYRLKGFNDKWFLTDAGENAVKYNSLPAGNFTFQVQPSLPSTSKASTIKEINIVINLPFWKTWWFITLIILFITIGIVLYFKSKMRKKERERVVELEKLSLEKEIIAINLTALRSQMNPHFIFNALNSIQDLVLKQDTEASYDSIVLFAELIRNALNYSNKDFIPIEKELRFLKVYLQLEKLRFGKEFTYDINYSENIEINVPSLLIQPFIENSLVHGLLHKSGNKILTINFKLMNEVLQCTIIDNGIGRVEAAKISKRQGNHHESYALGAIEKRLEIFKKQFNGNIGYSIEDLYEKNLSIGTKVVVLMPFKRQF</sequence>
<dbReference type="Gene3D" id="2.130.10.10">
    <property type="entry name" value="YVTN repeat-like/Quinoprotein amine dehydrogenase"/>
    <property type="match status" value="3"/>
</dbReference>
<evidence type="ECO:0000259" key="3">
    <source>
        <dbReference type="Pfam" id="PF07495"/>
    </source>
</evidence>
<dbReference type="SUPFAM" id="SSF55874">
    <property type="entry name" value="ATPase domain of HSP90 chaperone/DNA topoisomerase II/histidine kinase"/>
    <property type="match status" value="1"/>
</dbReference>
<keyword evidence="4" id="KW-0418">Kinase</keyword>
<name>A0ABW3HY79_9FLAO</name>